<dbReference type="EnsemblMetazoa" id="AQUA014063-RA">
    <property type="protein sequence ID" value="AQUA014063-PA"/>
    <property type="gene ID" value="AQUA014063"/>
</dbReference>
<evidence type="ECO:0000313" key="2">
    <source>
        <dbReference type="Proteomes" id="UP000076407"/>
    </source>
</evidence>
<proteinExistence type="predicted"/>
<keyword evidence="2" id="KW-1185">Reference proteome</keyword>
<reference evidence="1" key="1">
    <citation type="submission" date="2020-05" db="UniProtKB">
        <authorList>
            <consortium name="EnsemblMetazoa"/>
        </authorList>
    </citation>
    <scope>IDENTIFICATION</scope>
    <source>
        <strain evidence="1">SANGQUA</strain>
    </source>
</reference>
<name>A0A182XQB8_ANOQN</name>
<evidence type="ECO:0000313" key="1">
    <source>
        <dbReference type="EnsemblMetazoa" id="AQUA014063-PA"/>
    </source>
</evidence>
<protein>
    <submittedName>
        <fullName evidence="1">Uncharacterized protein</fullName>
    </submittedName>
</protein>
<dbReference type="AlphaFoldDB" id="A0A182XQB8"/>
<organism evidence="1 2">
    <name type="scientific">Anopheles quadriannulatus</name>
    <name type="common">Mosquito</name>
    <dbReference type="NCBI Taxonomy" id="34691"/>
    <lineage>
        <taxon>Eukaryota</taxon>
        <taxon>Metazoa</taxon>
        <taxon>Ecdysozoa</taxon>
        <taxon>Arthropoda</taxon>
        <taxon>Hexapoda</taxon>
        <taxon>Insecta</taxon>
        <taxon>Pterygota</taxon>
        <taxon>Neoptera</taxon>
        <taxon>Endopterygota</taxon>
        <taxon>Diptera</taxon>
        <taxon>Nematocera</taxon>
        <taxon>Culicoidea</taxon>
        <taxon>Culicidae</taxon>
        <taxon>Anophelinae</taxon>
        <taxon>Anopheles</taxon>
    </lineage>
</organism>
<accession>A0A182XQB8</accession>
<sequence length="37" mass="4309">MHQSHAFRTWLHRSTCGKVSVCFGIVCKRKTVLLKIH</sequence>
<dbReference type="Proteomes" id="UP000076407">
    <property type="component" value="Unassembled WGS sequence"/>
</dbReference>